<proteinExistence type="predicted"/>
<name>A0A439CSX3_9PEZI</name>
<dbReference type="PANTHER" id="PTHR42034">
    <property type="entry name" value="CHROMOSOME 7, WHOLE GENOME SHOTGUN SEQUENCE-RELATED"/>
    <property type="match status" value="1"/>
</dbReference>
<evidence type="ECO:0000313" key="2">
    <source>
        <dbReference type="Proteomes" id="UP000286045"/>
    </source>
</evidence>
<dbReference type="InterPro" id="IPR023213">
    <property type="entry name" value="CAT-like_dom_sf"/>
</dbReference>
<keyword evidence="2" id="KW-1185">Reference proteome</keyword>
<reference evidence="1 2" key="1">
    <citation type="submission" date="2018-12" db="EMBL/GenBank/DDBJ databases">
        <title>Draft genome sequence of Xylaria grammica IHI A82.</title>
        <authorList>
            <person name="Buettner E."/>
            <person name="Kellner H."/>
        </authorList>
    </citation>
    <scope>NUCLEOTIDE SEQUENCE [LARGE SCALE GENOMIC DNA]</scope>
    <source>
        <strain evidence="1 2">IHI A82</strain>
    </source>
</reference>
<evidence type="ECO:0000313" key="1">
    <source>
        <dbReference type="EMBL" id="RWA05278.1"/>
    </source>
</evidence>
<gene>
    <name evidence="1" type="ORF">EKO27_g9827</name>
</gene>
<accession>A0A439CSX3</accession>
<dbReference type="SUPFAM" id="SSF52777">
    <property type="entry name" value="CoA-dependent acyltransferases"/>
    <property type="match status" value="1"/>
</dbReference>
<protein>
    <recommendedName>
        <fullName evidence="3">Condensation domain-containing protein</fullName>
    </recommendedName>
</protein>
<sequence length="461" mass="51071">MDWNEKSPGVFEKEFGGVEKVYSHISKSSKALGREHWGLYCVCTVEVSQSLAQDVEAKLRASWLALRQKFPSLSVVPGGMGKRFNITDALTAEDWIAETFFVECNSDPDGILASYPLRDLPSIYFFPKLSQIMILASHWRTDGIGMCMLIDCFFTFLATGLPPLVSEPCPADLDRISPSMEDALGALAIDKLGPELRSFARKYIEDHHRNAVYNGGLPYHGDATSPPGNPARTAVSFTPSSTEALVSACKQRNISVTSAVHAALAEAVFALSPDSPEQYTAVISANMRDYLAPPYNNKDHAVQTYVTGITPSVLRGNPFQTRALELTGFYRNWYSEKFARALRLIYQYHSDALFKPKPLEGNAPPPKPPSNILLSSLGVVDKVLASRHGDGANAVAVKDFRFGVSMMTRQMLLYAWTFDGKLTFSVNYNDGYHTVRDVHGILEFIGDVLRRELQIDIVLEK</sequence>
<dbReference type="Gene3D" id="3.30.559.30">
    <property type="entry name" value="Nonribosomal peptide synthetase, condensation domain"/>
    <property type="match status" value="1"/>
</dbReference>
<dbReference type="Proteomes" id="UP000286045">
    <property type="component" value="Unassembled WGS sequence"/>
</dbReference>
<organism evidence="1 2">
    <name type="scientific">Xylaria grammica</name>
    <dbReference type="NCBI Taxonomy" id="363999"/>
    <lineage>
        <taxon>Eukaryota</taxon>
        <taxon>Fungi</taxon>
        <taxon>Dikarya</taxon>
        <taxon>Ascomycota</taxon>
        <taxon>Pezizomycotina</taxon>
        <taxon>Sordariomycetes</taxon>
        <taxon>Xylariomycetidae</taxon>
        <taxon>Xylariales</taxon>
        <taxon>Xylariaceae</taxon>
        <taxon>Xylaria</taxon>
    </lineage>
</organism>
<evidence type="ECO:0008006" key="3">
    <source>
        <dbReference type="Google" id="ProtNLM"/>
    </source>
</evidence>
<comment type="caution">
    <text evidence="1">The sequence shown here is derived from an EMBL/GenBank/DDBJ whole genome shotgun (WGS) entry which is preliminary data.</text>
</comment>
<dbReference type="STRING" id="363999.A0A439CSX3"/>
<dbReference type="EMBL" id="RYZI01000458">
    <property type="protein sequence ID" value="RWA05278.1"/>
    <property type="molecule type" value="Genomic_DNA"/>
</dbReference>
<dbReference type="AlphaFoldDB" id="A0A439CSX3"/>
<dbReference type="Gene3D" id="3.30.559.10">
    <property type="entry name" value="Chloramphenicol acetyltransferase-like domain"/>
    <property type="match status" value="1"/>
</dbReference>
<dbReference type="PANTHER" id="PTHR42034:SF1">
    <property type="entry name" value="CONDENSATION DOMAIN-CONTAINING PROTEIN"/>
    <property type="match status" value="1"/>
</dbReference>